<dbReference type="GO" id="GO:0046872">
    <property type="term" value="F:metal ion binding"/>
    <property type="evidence" value="ECO:0007669"/>
    <property type="project" value="UniProtKB-KW"/>
</dbReference>
<evidence type="ECO:0000256" key="2">
    <source>
        <dbReference type="ARBA" id="ARBA00022723"/>
    </source>
</evidence>
<proteinExistence type="predicted"/>
<dbReference type="Proteomes" id="UP001162156">
    <property type="component" value="Unassembled WGS sequence"/>
</dbReference>
<evidence type="ECO:0000256" key="3">
    <source>
        <dbReference type="SAM" id="Coils"/>
    </source>
</evidence>
<dbReference type="PANTHER" id="PTHR23080">
    <property type="entry name" value="THAP DOMAIN PROTEIN"/>
    <property type="match status" value="1"/>
</dbReference>
<evidence type="ECO:0000259" key="4">
    <source>
        <dbReference type="Pfam" id="PF13359"/>
    </source>
</evidence>
<sequence>MLESQLNTSNVHLQENPYQPMDVEELQEVSVESLQLALQNANKEIYSLREEISKFKLNEEYLKSNEKSVLYYTGFPEYIYVHNIFQIVEPYLLDHSALSKFQQLLMTLIKLRLDLQFTDLANRFLCHRTTAARIFENTIHVLYCRLKNLVYWPEREDLQLNMPNCFKTVFGKKTTVIIDCFELFIEKPSNLDASARTWSNYKHHHTVKFLIGISPQGLIMFISNAYGGRASDKFIAENSNLLDNLVPGDLILADRGFSIDDAVKIYCAEVKYPSFMKGKKQLGATDLEMTRKLASIRIHVERVIGLLRRKYKILHGTFPLVTLKKTDSHFALIDKIVVVCSALVNLCPGIVTIE</sequence>
<comment type="caution">
    <text evidence="6">The sequence shown here is derived from an EMBL/GenBank/DDBJ whole genome shotgun (WGS) entry which is preliminary data.</text>
</comment>
<feature type="coiled-coil region" evidence="3">
    <location>
        <begin position="31"/>
        <end position="58"/>
    </location>
</feature>
<dbReference type="InterPro" id="IPR027805">
    <property type="entry name" value="Transposase_HTH_dom"/>
</dbReference>
<keyword evidence="3" id="KW-0175">Coiled coil</keyword>
<name>A0AAV8ZUP3_9CUCU</name>
<reference evidence="6" key="1">
    <citation type="journal article" date="2023" name="Insect Mol. Biol.">
        <title>Genome sequencing provides insights into the evolution of gene families encoding plant cell wall-degrading enzymes in longhorned beetles.</title>
        <authorList>
            <person name="Shin N.R."/>
            <person name="Okamura Y."/>
            <person name="Kirsch R."/>
            <person name="Pauchet Y."/>
        </authorList>
    </citation>
    <scope>NUCLEOTIDE SEQUENCE</scope>
    <source>
        <strain evidence="6">RBIC_L_NR</strain>
    </source>
</reference>
<accession>A0AAV8ZUP3</accession>
<feature type="domain" description="Transposase Helix-turn-helix" evidence="5">
    <location>
        <begin position="97"/>
        <end position="147"/>
    </location>
</feature>
<dbReference type="AlphaFoldDB" id="A0AAV8ZUP3"/>
<evidence type="ECO:0000259" key="5">
    <source>
        <dbReference type="Pfam" id="PF13613"/>
    </source>
</evidence>
<dbReference type="PANTHER" id="PTHR23080:SF63">
    <property type="entry name" value="TICK TRANSPOSON"/>
    <property type="match status" value="1"/>
</dbReference>
<keyword evidence="2" id="KW-0479">Metal-binding</keyword>
<evidence type="ECO:0008006" key="8">
    <source>
        <dbReference type="Google" id="ProtNLM"/>
    </source>
</evidence>
<feature type="domain" description="DDE Tnp4" evidence="4">
    <location>
        <begin position="178"/>
        <end position="345"/>
    </location>
</feature>
<evidence type="ECO:0000313" key="7">
    <source>
        <dbReference type="Proteomes" id="UP001162156"/>
    </source>
</evidence>
<dbReference type="Pfam" id="PF13613">
    <property type="entry name" value="HTH_Tnp_4"/>
    <property type="match status" value="1"/>
</dbReference>
<organism evidence="6 7">
    <name type="scientific">Rhamnusium bicolor</name>
    <dbReference type="NCBI Taxonomy" id="1586634"/>
    <lineage>
        <taxon>Eukaryota</taxon>
        <taxon>Metazoa</taxon>
        <taxon>Ecdysozoa</taxon>
        <taxon>Arthropoda</taxon>
        <taxon>Hexapoda</taxon>
        <taxon>Insecta</taxon>
        <taxon>Pterygota</taxon>
        <taxon>Neoptera</taxon>
        <taxon>Endopterygota</taxon>
        <taxon>Coleoptera</taxon>
        <taxon>Polyphaga</taxon>
        <taxon>Cucujiformia</taxon>
        <taxon>Chrysomeloidea</taxon>
        <taxon>Cerambycidae</taxon>
        <taxon>Lepturinae</taxon>
        <taxon>Rhagiini</taxon>
        <taxon>Rhamnusium</taxon>
    </lineage>
</organism>
<protein>
    <recommendedName>
        <fullName evidence="8">DDE Tnp4 domain-containing protein</fullName>
    </recommendedName>
</protein>
<gene>
    <name evidence="6" type="ORF">NQ314_001599</name>
</gene>
<dbReference type="EMBL" id="JANEYF010000465">
    <property type="protein sequence ID" value="KAJ8969762.1"/>
    <property type="molecule type" value="Genomic_DNA"/>
</dbReference>
<keyword evidence="7" id="KW-1185">Reference proteome</keyword>
<comment type="cofactor">
    <cofactor evidence="1">
        <name>a divalent metal cation</name>
        <dbReference type="ChEBI" id="CHEBI:60240"/>
    </cofactor>
</comment>
<evidence type="ECO:0000256" key="1">
    <source>
        <dbReference type="ARBA" id="ARBA00001968"/>
    </source>
</evidence>
<dbReference type="InterPro" id="IPR027806">
    <property type="entry name" value="HARBI1_dom"/>
</dbReference>
<dbReference type="Pfam" id="PF13359">
    <property type="entry name" value="DDE_Tnp_4"/>
    <property type="match status" value="1"/>
</dbReference>
<evidence type="ECO:0000313" key="6">
    <source>
        <dbReference type="EMBL" id="KAJ8969762.1"/>
    </source>
</evidence>